<evidence type="ECO:0000313" key="3">
    <source>
        <dbReference type="EnsemblMetazoa" id="XP_038068584.1"/>
    </source>
</evidence>
<dbReference type="RefSeq" id="XP_038068584.1">
    <property type="nucleotide sequence ID" value="XM_038212656.1"/>
</dbReference>
<dbReference type="EnsemblMetazoa" id="XM_038212656.1">
    <property type="protein sequence ID" value="XP_038068584.1"/>
    <property type="gene ID" value="LOC119737974"/>
</dbReference>
<dbReference type="AlphaFoldDB" id="A0A914AYH9"/>
<accession>A0A914AYH9</accession>
<dbReference type="PANTHER" id="PTHR12062">
    <property type="entry name" value="N-ACETYLGLUCOSAMINYLTRANSFERASE VI"/>
    <property type="match status" value="1"/>
</dbReference>
<evidence type="ECO:0000256" key="1">
    <source>
        <dbReference type="SAM" id="Phobius"/>
    </source>
</evidence>
<evidence type="ECO:0000313" key="4">
    <source>
        <dbReference type="Proteomes" id="UP000887568"/>
    </source>
</evidence>
<evidence type="ECO:0000259" key="2">
    <source>
        <dbReference type="Pfam" id="PF04666"/>
    </source>
</evidence>
<keyword evidence="1" id="KW-0812">Transmembrane</keyword>
<organism evidence="3 4">
    <name type="scientific">Patiria miniata</name>
    <name type="common">Bat star</name>
    <name type="synonym">Asterina miniata</name>
    <dbReference type="NCBI Taxonomy" id="46514"/>
    <lineage>
        <taxon>Eukaryota</taxon>
        <taxon>Metazoa</taxon>
        <taxon>Echinodermata</taxon>
        <taxon>Eleutherozoa</taxon>
        <taxon>Asterozoa</taxon>
        <taxon>Asteroidea</taxon>
        <taxon>Valvatacea</taxon>
        <taxon>Valvatida</taxon>
        <taxon>Asterinidae</taxon>
        <taxon>Patiria</taxon>
    </lineage>
</organism>
<reference evidence="3" key="1">
    <citation type="submission" date="2022-11" db="UniProtKB">
        <authorList>
            <consortium name="EnsemblMetazoa"/>
        </authorList>
    </citation>
    <scope>IDENTIFICATION</scope>
</reference>
<dbReference type="InterPro" id="IPR057279">
    <property type="entry name" value="MGAT4"/>
</dbReference>
<protein>
    <recommendedName>
        <fullName evidence="2">MGAT4 conserved region domain-containing protein</fullName>
    </recommendedName>
</protein>
<keyword evidence="1" id="KW-0472">Membrane</keyword>
<name>A0A914AYH9_PATMI</name>
<sequence length="320" mass="35952">MHLTRSHYRILMSMVAALGMMGFLTVVAYVLDESLDATNQHADGKTRNAQTEVKIDNVQRPPVMKSSDLKERLSVTPKKPAPSVEIEMKSGDLKHIDREKALVLGHTRKDKGFLTIGIPASHAGGEDNLEQTLKSLIQNTEEAERPRVTIVVFAHDFDQSARQAVRYVVGNFTEPVQSGMLQLIEAPLSFYRTPEAQKNGQVKENLDNAFLISYSENLSEYYLQLDDSVKTVPGYVRSIRDFINGQGKKYWVTLEFSSKPFTGKLIRSGGRDQGQLTHLLVEFGEKLSVGKLYESFKKFNAQKQPIMHRPPLFDNLGNAP</sequence>
<keyword evidence="1" id="KW-1133">Transmembrane helix</keyword>
<feature type="domain" description="MGAT4 conserved region" evidence="2">
    <location>
        <begin position="90"/>
        <end position="301"/>
    </location>
</feature>
<feature type="transmembrane region" description="Helical" evidence="1">
    <location>
        <begin position="12"/>
        <end position="31"/>
    </location>
</feature>
<dbReference type="GO" id="GO:0006487">
    <property type="term" value="P:protein N-linked glycosylation"/>
    <property type="evidence" value="ECO:0007669"/>
    <property type="project" value="TreeGrafter"/>
</dbReference>
<dbReference type="Proteomes" id="UP000887568">
    <property type="component" value="Unplaced"/>
</dbReference>
<dbReference type="OrthoDB" id="2016523at2759"/>
<dbReference type="Pfam" id="PF04666">
    <property type="entry name" value="MGAT4_cons"/>
    <property type="match status" value="1"/>
</dbReference>
<dbReference type="GO" id="GO:0008375">
    <property type="term" value="F:acetylglucosaminyltransferase activity"/>
    <property type="evidence" value="ECO:0007669"/>
    <property type="project" value="TreeGrafter"/>
</dbReference>
<dbReference type="GeneID" id="119737974"/>
<dbReference type="PANTHER" id="PTHR12062:SF33">
    <property type="entry name" value="ALPHA-1,6-MANNOSYL-GLYCOPROTEIN 4-BETA-N-ACETYLGLUCOSAMINYLTRANSFERASE-LIKE"/>
    <property type="match status" value="1"/>
</dbReference>
<dbReference type="OMA" id="SHYRILM"/>
<dbReference type="InterPro" id="IPR006759">
    <property type="entry name" value="Glyco_transf_54"/>
</dbReference>
<proteinExistence type="predicted"/>
<keyword evidence="4" id="KW-1185">Reference proteome</keyword>